<dbReference type="Proteomes" id="UP000318946">
    <property type="component" value="Chromosome"/>
</dbReference>
<organism evidence="3 4">
    <name type="scientific">Alistipes communis</name>
    <dbReference type="NCBI Taxonomy" id="2585118"/>
    <lineage>
        <taxon>Bacteria</taxon>
        <taxon>Pseudomonadati</taxon>
        <taxon>Bacteroidota</taxon>
        <taxon>Bacteroidia</taxon>
        <taxon>Bacteroidales</taxon>
        <taxon>Rikenellaceae</taxon>
        <taxon>Alistipes</taxon>
    </lineage>
</organism>
<gene>
    <name evidence="3" type="ORF">A5CBH24_20650</name>
</gene>
<dbReference type="AlphaFoldDB" id="A0A4Y1WV81"/>
<feature type="domain" description="DUF5689" evidence="2">
    <location>
        <begin position="579"/>
        <end position="795"/>
    </location>
</feature>
<protein>
    <recommendedName>
        <fullName evidence="2">DUF5689 domain-containing protein</fullName>
    </recommendedName>
</protein>
<feature type="signal peptide" evidence="1">
    <location>
        <begin position="1"/>
        <end position="24"/>
    </location>
</feature>
<evidence type="ECO:0000256" key="1">
    <source>
        <dbReference type="SAM" id="SignalP"/>
    </source>
</evidence>
<evidence type="ECO:0000313" key="3">
    <source>
        <dbReference type="EMBL" id="BBL04752.1"/>
    </source>
</evidence>
<evidence type="ECO:0000259" key="2">
    <source>
        <dbReference type="Pfam" id="PF18942"/>
    </source>
</evidence>
<keyword evidence="1" id="KW-0732">Signal</keyword>
<sequence length="1249" mass="132175">MKQLNIWKTSFYTMLAIAAGAFTACVDDDVDKQAPTLELSEEAVAFTGTATEDATVTVRSNRQWTVAYEDEETQKEWMYFKVSGNEVSEGIYNGDGTVKITVGESAQPHMGRLIFTLSNSYGELYRKYLTVTQGNYVPPTVGAVGKLVEYILGNSDLSGAVGSDKAMPLQYSESTIEAVILANDAAGNNNRKLYVGDNNGLERSAIVLYGADFAMANDPVTKYPAGRKVTLNLENAKYYAFNNVRQLTDVVVTVGDEEVELVVPSLSVEKFNTGDYQAQYVKLNNMTPAQSFVGKPWTATESQSVTLNDASGKTLTVYMNKAQFATGFADMYVADKTGTIYGVAETYRENAQLIPTKKTDIAALSTDQGGGTDPDPTPGDAIYYESFGTADVSDKPLIADYTGWAKTGSGAGEVSYTGEGNMSIRTSGKLSAGYDGASGKNKAFFGTNNPALIINKIKLDGAQDLQLTFGAQYSKTIDYDAGLYDNEFKPEKFHLALSADGTSWTTVEYTYAQADEFWVFATSKFKLKNKAAYLYVKYAVDEASVFAIDDVTLAEGEGGTEVDLGEGGEEPEPTPGEAITVNELYRLAETVTGKDKLVIDAENNRTLEAVVVTDVDGGNVSANNLMVMTEGATQAKNGILLFSSGQYTNPKDPAFPFKSGDKVRFTLVKGLAKVANFSNCYEVTCESSDAATWLTAEVIGKAQLTPVPLTSIDNLIDYQGMLVTVKNVTSPATAGNWAVGTTTFKVGSSDLTVYVTQDAAGFAGKQYAASKTGDLTGYVSLYKGAVQLCPRNMTDAAAFAEGGTDPEPADPAHIVLDFSVGASIFTPALPDKEAQSKTGSYLFDGNYAFNISASNIFYWFQNPYEDSPGYGTKSLFIGKAGSYIELPAIADKALTKVIISAAKGAGAYSIAITDAAGTPVQGGQAQEVTKQEGGEYTYTLSNTANATAYRIAVTTAGNAQLAKIELFYGEGGGSTPVQPTLSVNPTSLSFAAKDQAKTIACTVANADGYTVGASSSDPANFAASAAGTTVTVTPTENTGSARNATVTVYLTNDGGATKVAAKTVAVTQAAAGGSEPAGDTYDKITKVAELVNGMTGFIGCEPGGTYGLQLVTGFAAYGQGFTAAYTYDETKKTLSLTSGNYTAIEFTFEAVADGFNIKQGDKYLIGTGIIDNGKPKQGLVLADAPAQPWTFTEDASGVIATTSASGTVDGQAFNYPAIYMMCANSASSRFLRPYVQASYGKGFCFFKKN</sequence>
<feature type="chain" id="PRO_5021267023" description="DUF5689 domain-containing protein" evidence="1">
    <location>
        <begin position="25"/>
        <end position="1249"/>
    </location>
</feature>
<keyword evidence="4" id="KW-1185">Reference proteome</keyword>
<proteinExistence type="predicted"/>
<accession>A0A4Y1WV81</accession>
<evidence type="ECO:0000313" key="4">
    <source>
        <dbReference type="Proteomes" id="UP000318946"/>
    </source>
</evidence>
<dbReference type="PROSITE" id="PS51257">
    <property type="entry name" value="PROKAR_LIPOPROTEIN"/>
    <property type="match status" value="1"/>
</dbReference>
<reference evidence="4" key="1">
    <citation type="submission" date="2019-06" db="EMBL/GenBank/DDBJ databases">
        <title>Alistipes onderdonkii subsp. vulgaris subsp. nov., Alistipes dispar sp. nov. and Alistipes communis sp. nov., isolated from human faeces, and creation of Alistipes onderdonkii subsp. onderdonkii subsp. nov.</title>
        <authorList>
            <person name="Sakamoto M."/>
            <person name="Ikeyama N."/>
            <person name="Ogata Y."/>
            <person name="Suda W."/>
            <person name="Iino T."/>
            <person name="Hattori M."/>
            <person name="Ohkuma M."/>
        </authorList>
    </citation>
    <scope>NUCLEOTIDE SEQUENCE [LARGE SCALE GENOMIC DNA]</scope>
    <source>
        <strain evidence="4">5CBH24</strain>
    </source>
</reference>
<dbReference type="GeneID" id="78342783"/>
<dbReference type="EMBL" id="AP019735">
    <property type="protein sequence ID" value="BBL04752.1"/>
    <property type="molecule type" value="Genomic_DNA"/>
</dbReference>
<dbReference type="Pfam" id="PF18942">
    <property type="entry name" value="DUF5689"/>
    <property type="match status" value="2"/>
</dbReference>
<dbReference type="InterPro" id="IPR043744">
    <property type="entry name" value="DUF5689"/>
</dbReference>
<dbReference type="OrthoDB" id="999810at2"/>
<name>A0A4Y1WV81_9BACT</name>
<feature type="domain" description="DUF5689" evidence="2">
    <location>
        <begin position="171"/>
        <end position="361"/>
    </location>
</feature>
<dbReference type="KEGG" id="acou:A5CBH24_20650"/>
<dbReference type="RefSeq" id="WP_141413109.1">
    <property type="nucleotide sequence ID" value="NZ_AP019735.1"/>
</dbReference>